<dbReference type="GO" id="GO:0070062">
    <property type="term" value="C:extracellular exosome"/>
    <property type="evidence" value="ECO:0007669"/>
    <property type="project" value="TreeGrafter"/>
</dbReference>
<dbReference type="PANTHER" id="PTHR44314:SF1">
    <property type="entry name" value="CILIA- AND FLAGELLA-ASSOCIATED PROTEIN 70"/>
    <property type="match status" value="1"/>
</dbReference>
<name>A0AAN8S4I4_POLSC</name>
<keyword evidence="2 3" id="KW-0802">TPR repeat</keyword>
<sequence length="1042" mass="118378">MGFQKPRWSDVNESENGSGQTNINIAITVTKLENVDECKIKEIMVKVEFAGQLLGQSDKLQVKDRGSEVDLVCYIPMVENYSKFINDVLANPVLLTVYDCSATGPTQSSPVPADKDKNKTAKTTASRGSTAVAAPPKTVLGICNLDIGDLLTEKRRIQESLILELENTPLLKDSVTWVKLPRLLVVASFEEDDFPVDILSEHSNVVGITVESVYNPPDNVTEGTLFDAMISIPSFGDRSNLMIFPNGIATSTRDTLRGKKWCTLQNVGGRGGRSKYKVCDSSYNILNPLPPEIDLEAELTKRSLQIEWNSWKRCLLTGADSNYMYSKLLKYHAWPIEIVIANKTANQKSAKSEKKSKPAASETSSNSDHYTAFLNFSSMLYPGVTNVRVAAQLYTYSRRDLTNKFGAEFPPSNSQSSVASKSKPVSDRPKTSITSEDKDEPPGQPLFNKDGLPVFIIVEMEFWKPFMRQKPPEYLEAGLKSYLSVRLKMPKKSMNYEMAQTTFTTAILVRKMTVWVKALSRNVASLMTEEYSTFAQQNKDITDMKDFISAFHQFLKCSEGFNAAVTSLRAKVLTFIHEKYGELSQYNERIPEIYVALVEEMHKATNKCAIDSGGFPTSNCNTDVIHKFAEECLEENSIEQAKNFLLTNIAKDKTHPDYWLDYAIFCVKTDEYETALEAIREALTLDIHHQIGLLLYGLLMAKLRNGAVSELTLQFLTSKYPYFIEGWKAFHFVYVTFHNYEGGDAALQMSRKLEWERKNAVTSSNENNFTEPESEAFHCRTYDTSERYQTYGTTPFKRLSSMEPLSWTTSFCPPDNMNIQTTVLLFKLGLYEFGLMALSEDLLTQRTQIQPYYQYYLAVSHYLQGNYDEAICLLEETVRDYGKDCSLRSLMGHCFYKLEDHENAIACYEYVMESYNRPSDIHLIYLRMGHYYLATNKFQCAKQVFITGCKYSPSPRMWKGAGVAYLRLGEYEQAETIFGEANYMDNRDAETWGYLALTNGLLGRLDMLVNCYLEAKKRKLNNQDLLDEIDKCMNSHRIEIDV</sequence>
<evidence type="ECO:0000256" key="2">
    <source>
        <dbReference type="ARBA" id="ARBA00022803"/>
    </source>
</evidence>
<dbReference type="Pfam" id="PF12895">
    <property type="entry name" value="ANAPC3"/>
    <property type="match status" value="1"/>
</dbReference>
<dbReference type="InterPro" id="IPR011990">
    <property type="entry name" value="TPR-like_helical_dom_sf"/>
</dbReference>
<dbReference type="InterPro" id="IPR019734">
    <property type="entry name" value="TPR_rpt"/>
</dbReference>
<accession>A0AAN8S4I4</accession>
<feature type="repeat" description="TPR" evidence="3">
    <location>
        <begin position="955"/>
        <end position="988"/>
    </location>
</feature>
<proteinExistence type="predicted"/>
<dbReference type="PROSITE" id="PS50005">
    <property type="entry name" value="TPR"/>
    <property type="match status" value="1"/>
</dbReference>
<protein>
    <recommendedName>
        <fullName evidence="7">Tetratricopeptide repeat protein 18</fullName>
    </recommendedName>
</protein>
<evidence type="ECO:0000313" key="5">
    <source>
        <dbReference type="EMBL" id="KAK6636204.1"/>
    </source>
</evidence>
<dbReference type="GO" id="GO:0031514">
    <property type="term" value="C:motile cilium"/>
    <property type="evidence" value="ECO:0007669"/>
    <property type="project" value="TreeGrafter"/>
</dbReference>
<evidence type="ECO:0000256" key="1">
    <source>
        <dbReference type="ARBA" id="ARBA00022737"/>
    </source>
</evidence>
<dbReference type="PANTHER" id="PTHR44314">
    <property type="entry name" value="CILIA- AND FLAGELLA-ASSOCIATED PROTEIN 70"/>
    <property type="match status" value="1"/>
</dbReference>
<feature type="region of interest" description="Disordered" evidence="4">
    <location>
        <begin position="406"/>
        <end position="447"/>
    </location>
</feature>
<dbReference type="InterPro" id="IPR052628">
    <property type="entry name" value="CFAP70"/>
</dbReference>
<dbReference type="EMBL" id="JAWJWE010000004">
    <property type="protein sequence ID" value="KAK6636204.1"/>
    <property type="molecule type" value="Genomic_DNA"/>
</dbReference>
<dbReference type="Proteomes" id="UP001372834">
    <property type="component" value="Unassembled WGS sequence"/>
</dbReference>
<evidence type="ECO:0000256" key="4">
    <source>
        <dbReference type="SAM" id="MobiDB-lite"/>
    </source>
</evidence>
<gene>
    <name evidence="5" type="ORF">RUM43_009862</name>
</gene>
<feature type="region of interest" description="Disordered" evidence="4">
    <location>
        <begin position="105"/>
        <end position="128"/>
    </location>
</feature>
<evidence type="ECO:0000313" key="6">
    <source>
        <dbReference type="Proteomes" id="UP001372834"/>
    </source>
</evidence>
<evidence type="ECO:0008006" key="7">
    <source>
        <dbReference type="Google" id="ProtNLM"/>
    </source>
</evidence>
<comment type="caution">
    <text evidence="5">The sequence shown here is derived from an EMBL/GenBank/DDBJ whole genome shotgun (WGS) entry which is preliminary data.</text>
</comment>
<dbReference type="GO" id="GO:0060271">
    <property type="term" value="P:cilium assembly"/>
    <property type="evidence" value="ECO:0007669"/>
    <property type="project" value="TreeGrafter"/>
</dbReference>
<dbReference type="GO" id="GO:0003341">
    <property type="term" value="P:cilium movement"/>
    <property type="evidence" value="ECO:0007669"/>
    <property type="project" value="TreeGrafter"/>
</dbReference>
<organism evidence="5 6">
    <name type="scientific">Polyplax serrata</name>
    <name type="common">Common mouse louse</name>
    <dbReference type="NCBI Taxonomy" id="468196"/>
    <lineage>
        <taxon>Eukaryota</taxon>
        <taxon>Metazoa</taxon>
        <taxon>Ecdysozoa</taxon>
        <taxon>Arthropoda</taxon>
        <taxon>Hexapoda</taxon>
        <taxon>Insecta</taxon>
        <taxon>Pterygota</taxon>
        <taxon>Neoptera</taxon>
        <taxon>Paraneoptera</taxon>
        <taxon>Psocodea</taxon>
        <taxon>Troctomorpha</taxon>
        <taxon>Phthiraptera</taxon>
        <taxon>Anoplura</taxon>
        <taxon>Polyplacidae</taxon>
        <taxon>Polyplax</taxon>
    </lineage>
</organism>
<dbReference type="SMART" id="SM00028">
    <property type="entry name" value="TPR"/>
    <property type="match status" value="5"/>
</dbReference>
<feature type="region of interest" description="Disordered" evidence="4">
    <location>
        <begin position="345"/>
        <end position="366"/>
    </location>
</feature>
<evidence type="ECO:0000256" key="3">
    <source>
        <dbReference type="PROSITE-ProRule" id="PRU00339"/>
    </source>
</evidence>
<dbReference type="Gene3D" id="1.25.40.10">
    <property type="entry name" value="Tetratricopeptide repeat domain"/>
    <property type="match status" value="3"/>
</dbReference>
<dbReference type="Pfam" id="PF13432">
    <property type="entry name" value="TPR_16"/>
    <property type="match status" value="1"/>
</dbReference>
<dbReference type="AlphaFoldDB" id="A0AAN8S4I4"/>
<keyword evidence="1" id="KW-0677">Repeat</keyword>
<reference evidence="5 6" key="1">
    <citation type="submission" date="2023-10" db="EMBL/GenBank/DDBJ databases">
        <title>Genomes of two closely related lineages of the louse Polyplax serrata with different host specificities.</title>
        <authorList>
            <person name="Martinu J."/>
            <person name="Tarabai H."/>
            <person name="Stefka J."/>
            <person name="Hypsa V."/>
        </authorList>
    </citation>
    <scope>NUCLEOTIDE SEQUENCE [LARGE SCALE GENOMIC DNA]</scope>
    <source>
        <strain evidence="5">HR10_N</strain>
    </source>
</reference>
<dbReference type="SUPFAM" id="SSF48452">
    <property type="entry name" value="TPR-like"/>
    <property type="match status" value="2"/>
</dbReference>
<feature type="compositionally biased region" description="Low complexity" evidence="4">
    <location>
        <begin position="410"/>
        <end position="423"/>
    </location>
</feature>